<dbReference type="NCBIfam" id="TIGR00350">
    <property type="entry name" value="lytR_cpsA_psr"/>
    <property type="match status" value="1"/>
</dbReference>
<comment type="caution">
    <text evidence="5">The sequence shown here is derived from an EMBL/GenBank/DDBJ whole genome shotgun (WGS) entry which is preliminary data.</text>
</comment>
<dbReference type="InterPro" id="IPR004474">
    <property type="entry name" value="LytR_CpsA_psr"/>
</dbReference>
<dbReference type="Proteomes" id="UP001157125">
    <property type="component" value="Unassembled WGS sequence"/>
</dbReference>
<keyword evidence="6" id="KW-1185">Reference proteome</keyword>
<name>A0ABQ6IA08_9MICO</name>
<feature type="domain" description="Cell envelope-related transcriptional attenuator" evidence="4">
    <location>
        <begin position="173"/>
        <end position="316"/>
    </location>
</feature>
<gene>
    <name evidence="5" type="ORF">GCM10025876_02850</name>
</gene>
<feature type="compositionally biased region" description="Low complexity" evidence="2">
    <location>
        <begin position="61"/>
        <end position="79"/>
    </location>
</feature>
<accession>A0ABQ6IA08</accession>
<feature type="transmembrane region" description="Helical" evidence="3">
    <location>
        <begin position="112"/>
        <end position="131"/>
    </location>
</feature>
<protein>
    <recommendedName>
        <fullName evidence="4">Cell envelope-related transcriptional attenuator domain-containing protein</fullName>
    </recommendedName>
</protein>
<proteinExistence type="inferred from homology"/>
<keyword evidence="3" id="KW-1133">Transmembrane helix</keyword>
<evidence type="ECO:0000256" key="1">
    <source>
        <dbReference type="ARBA" id="ARBA00006068"/>
    </source>
</evidence>
<keyword evidence="3" id="KW-0812">Transmembrane</keyword>
<reference evidence="6" key="1">
    <citation type="journal article" date="2019" name="Int. J. Syst. Evol. Microbiol.">
        <title>The Global Catalogue of Microorganisms (GCM) 10K type strain sequencing project: providing services to taxonomists for standard genome sequencing and annotation.</title>
        <authorList>
            <consortium name="The Broad Institute Genomics Platform"/>
            <consortium name="The Broad Institute Genome Sequencing Center for Infectious Disease"/>
            <person name="Wu L."/>
            <person name="Ma J."/>
        </authorList>
    </citation>
    <scope>NUCLEOTIDE SEQUENCE [LARGE SCALE GENOMIC DNA]</scope>
    <source>
        <strain evidence="6">NBRC 112299</strain>
    </source>
</reference>
<dbReference type="PANTHER" id="PTHR33392:SF6">
    <property type="entry name" value="POLYISOPRENYL-TEICHOIC ACID--PEPTIDOGLYCAN TEICHOIC ACID TRANSFERASE TAGU"/>
    <property type="match status" value="1"/>
</dbReference>
<evidence type="ECO:0000313" key="5">
    <source>
        <dbReference type="EMBL" id="GMA34081.1"/>
    </source>
</evidence>
<evidence type="ECO:0000313" key="6">
    <source>
        <dbReference type="Proteomes" id="UP001157125"/>
    </source>
</evidence>
<dbReference type="EMBL" id="BSUN01000001">
    <property type="protein sequence ID" value="GMA34081.1"/>
    <property type="molecule type" value="Genomic_DNA"/>
</dbReference>
<evidence type="ECO:0000259" key="4">
    <source>
        <dbReference type="Pfam" id="PF03816"/>
    </source>
</evidence>
<organism evidence="5 6">
    <name type="scientific">Demequina litorisediminis</name>
    <dbReference type="NCBI Taxonomy" id="1849022"/>
    <lineage>
        <taxon>Bacteria</taxon>
        <taxon>Bacillati</taxon>
        <taxon>Actinomycetota</taxon>
        <taxon>Actinomycetes</taxon>
        <taxon>Micrococcales</taxon>
        <taxon>Demequinaceae</taxon>
        <taxon>Demequina</taxon>
    </lineage>
</organism>
<dbReference type="Pfam" id="PF03816">
    <property type="entry name" value="LytR_cpsA_psr"/>
    <property type="match status" value="1"/>
</dbReference>
<evidence type="ECO:0000256" key="2">
    <source>
        <dbReference type="SAM" id="MobiDB-lite"/>
    </source>
</evidence>
<feature type="region of interest" description="Disordered" evidence="2">
    <location>
        <begin position="11"/>
        <end position="80"/>
    </location>
</feature>
<dbReference type="Gene3D" id="3.40.630.190">
    <property type="entry name" value="LCP protein"/>
    <property type="match status" value="1"/>
</dbReference>
<sequence length="404" mass="42703">MIRNVRFRAAPTGPCPLRAAAPQARLHPRARAKAIGSSFARTGGRSHPCDAGAVAAPAYPPQSRSSQGRPSQPQRQASQGYYVAQQDPDYGEKYGGAAPAPRRRRKHRCCTVALVILAILVALFLVFMVWVNGQINHVDALSGADNTPGTTTLIVGSDSREGWDGDDGTEGARTDTIMVLHKPESGPVALISIPRDSYVSIPGHDKNKINAAFAFGGPQLLVETVEELTGLTMDHYMEIGLSGVEDMVDAVGGVELCYDEDVSDEKSHLEWEAGCHVADGETALAFSRMRYSDPLGDIGRAERQRQVVAAVAEEILSPSTVLNPTRLLPVTEATLGAFRVDENTGFTGLASIALDLRAGLGGEAVTGTPPITSLGYSVDGVGSTVLLTEEEPSAVLGGHRGGQL</sequence>
<dbReference type="PANTHER" id="PTHR33392">
    <property type="entry name" value="POLYISOPRENYL-TEICHOIC ACID--PEPTIDOGLYCAN TEICHOIC ACID TRANSFERASE TAGU"/>
    <property type="match status" value="1"/>
</dbReference>
<evidence type="ECO:0000256" key="3">
    <source>
        <dbReference type="SAM" id="Phobius"/>
    </source>
</evidence>
<comment type="similarity">
    <text evidence="1">Belongs to the LytR/CpsA/Psr (LCP) family.</text>
</comment>
<dbReference type="InterPro" id="IPR050922">
    <property type="entry name" value="LytR/CpsA/Psr_CW_biosynth"/>
</dbReference>
<keyword evidence="3" id="KW-0472">Membrane</keyword>